<feature type="transmembrane region" description="Helical" evidence="2">
    <location>
        <begin position="50"/>
        <end position="79"/>
    </location>
</feature>
<evidence type="ECO:0000256" key="1">
    <source>
        <dbReference type="SAM" id="MobiDB-lite"/>
    </source>
</evidence>
<dbReference type="Gene3D" id="1.25.40.10">
    <property type="entry name" value="Tetratricopeptide repeat domain"/>
    <property type="match status" value="1"/>
</dbReference>
<proteinExistence type="predicted"/>
<dbReference type="PANTHER" id="PTHR34700">
    <property type="entry name" value="POTASSIUM BINDING PROTEIN KBP"/>
    <property type="match status" value="1"/>
</dbReference>
<dbReference type="InterPro" id="IPR018392">
    <property type="entry name" value="LysM"/>
</dbReference>
<feature type="transmembrane region" description="Helical" evidence="2">
    <location>
        <begin position="100"/>
        <end position="118"/>
    </location>
</feature>
<feature type="domain" description="LysM" evidence="3">
    <location>
        <begin position="158"/>
        <end position="205"/>
    </location>
</feature>
<dbReference type="EMBL" id="RKHG01000001">
    <property type="protein sequence ID" value="ROR54892.1"/>
    <property type="molecule type" value="Genomic_DNA"/>
</dbReference>
<dbReference type="PANTHER" id="PTHR34700:SF4">
    <property type="entry name" value="PHAGE-LIKE ELEMENT PBSX PROTEIN XKDP"/>
    <property type="match status" value="1"/>
</dbReference>
<organism evidence="4 5">
    <name type="scientific">Luteococcus japonicus</name>
    <dbReference type="NCBI Taxonomy" id="33984"/>
    <lineage>
        <taxon>Bacteria</taxon>
        <taxon>Bacillati</taxon>
        <taxon>Actinomycetota</taxon>
        <taxon>Actinomycetes</taxon>
        <taxon>Propionibacteriales</taxon>
        <taxon>Propionibacteriaceae</taxon>
        <taxon>Luteococcus</taxon>
    </lineage>
</organism>
<dbReference type="Pfam" id="PF01476">
    <property type="entry name" value="LysM"/>
    <property type="match status" value="2"/>
</dbReference>
<feature type="region of interest" description="Disordered" evidence="1">
    <location>
        <begin position="117"/>
        <end position="155"/>
    </location>
</feature>
<evidence type="ECO:0000259" key="3">
    <source>
        <dbReference type="PROSITE" id="PS51782"/>
    </source>
</evidence>
<dbReference type="RefSeq" id="WP_123575852.1">
    <property type="nucleotide sequence ID" value="NZ_RKHG01000001.1"/>
</dbReference>
<name>A0A3N1ZXQ5_9ACTN</name>
<feature type="region of interest" description="Disordered" evidence="1">
    <location>
        <begin position="284"/>
        <end position="355"/>
    </location>
</feature>
<dbReference type="PROSITE" id="PS51782">
    <property type="entry name" value="LYSM"/>
    <property type="match status" value="2"/>
</dbReference>
<gene>
    <name evidence="4" type="ORF">EDD41_2126</name>
</gene>
<dbReference type="InterPro" id="IPR052196">
    <property type="entry name" value="Bact_Kbp"/>
</dbReference>
<dbReference type="CDD" id="cd00118">
    <property type="entry name" value="LysM"/>
    <property type="match status" value="2"/>
</dbReference>
<evidence type="ECO:0000313" key="4">
    <source>
        <dbReference type="EMBL" id="ROR54892.1"/>
    </source>
</evidence>
<keyword evidence="2" id="KW-0472">Membrane</keyword>
<dbReference type="Proteomes" id="UP000275749">
    <property type="component" value="Unassembled WGS sequence"/>
</dbReference>
<sequence length="925" mass="97928">MKRLVRGLGSLVVLLALVAGAPMALLRVGRTDALSGIGLDQLLFVADTGAVLLLALTLVAWVAWFVVAASVIAEVAALLSRGRIRVRIPGGSWAQPTVSALVLAVAAMVASPVGAATAQSTDRTSSAPVVASATRQPAADPVRPAPTPPAGDEHEDSVHHRVAAGEDLWTIAETWYGDGTRWRSIASANDLDPEAVLPVGIVLRLDGVTSRPTSEPMPEEVAVVVRPGDTLSSLAQEHLGDSARWPEIQAANATRVVDPDVIRPGWRLVLPAVAPEGTALGAAASQGPAATKDPVQRVPTAPAAPVSSAPAQSPADAPASIPHSDPAQQAESAPPTAPGPQAGQTLGAEKTSDSQELDPALAAVAALGTLTAAALSSALVLRRRAQLAQRPVGRRMVLPEPESLHIEAALARTAATASDAPAHATYADVLLGSLDDGSPVLHDLEAAVTTVVVGEPDRVDQVVAAAATGIALQPWSAESGLVVAGRMPWIDALDEPQVQCVEDLERTVVQLERSVAARRVALGRARLAAGGGGSMDEVDLASLREDPDRWDAWAPLLFVLAERPTTTQWGRIERSLSGSPVGISVLAAGAQVAEGTPPHAGEVVEVHGEVASLRGTGVRFTPHLLDATARRALVDLFETTAAARTTPAPWWSHDEDLPPNLTLFNRRRPTTHEDQEAPVDPTAFNHPTLLLLGPVDLQGCRGEAPTRARRQCVEYAAWIQQHPGRTSSQMARELMVAETTRRSNMSRLRNWLGTDPDGQLYLPDAYSGRIELHPAVTSDWEHLQLLIGTWINRTSTDGLVEALGMVRGAPLADAAPGQWHWAEEMRTDMASVARDIGLVLAERALAELDLDLARWAVNRALRAAPGDEPLMRARIRTEHLAGNRPEVERLVLQTTRQARSLGVDLDDETIGLVQEVMEGRRRAQA</sequence>
<dbReference type="InterPro" id="IPR036779">
    <property type="entry name" value="LysM_dom_sf"/>
</dbReference>
<evidence type="ECO:0000256" key="2">
    <source>
        <dbReference type="SAM" id="Phobius"/>
    </source>
</evidence>
<dbReference type="Gene3D" id="3.10.350.10">
    <property type="entry name" value="LysM domain"/>
    <property type="match status" value="2"/>
</dbReference>
<keyword evidence="2" id="KW-0812">Transmembrane</keyword>
<dbReference type="AlphaFoldDB" id="A0A3N1ZXQ5"/>
<reference evidence="4 5" key="1">
    <citation type="submission" date="2018-11" db="EMBL/GenBank/DDBJ databases">
        <title>Sequencing the genomes of 1000 actinobacteria strains.</title>
        <authorList>
            <person name="Klenk H.-P."/>
        </authorList>
    </citation>
    <scope>NUCLEOTIDE SEQUENCE [LARGE SCALE GENOMIC DNA]</scope>
    <source>
        <strain evidence="4 5">DSM 10546</strain>
    </source>
</reference>
<evidence type="ECO:0000313" key="5">
    <source>
        <dbReference type="Proteomes" id="UP000275749"/>
    </source>
</evidence>
<keyword evidence="2" id="KW-1133">Transmembrane helix</keyword>
<comment type="caution">
    <text evidence="4">The sequence shown here is derived from an EMBL/GenBank/DDBJ whole genome shotgun (WGS) entry which is preliminary data.</text>
</comment>
<dbReference type="SMART" id="SM00257">
    <property type="entry name" value="LysM"/>
    <property type="match status" value="1"/>
</dbReference>
<protein>
    <submittedName>
        <fullName evidence="4">LysM domain-containing protein</fullName>
    </submittedName>
</protein>
<feature type="compositionally biased region" description="Polar residues" evidence="1">
    <location>
        <begin position="117"/>
        <end position="127"/>
    </location>
</feature>
<feature type="compositionally biased region" description="Low complexity" evidence="1">
    <location>
        <begin position="299"/>
        <end position="322"/>
    </location>
</feature>
<accession>A0A3N1ZXQ5</accession>
<feature type="domain" description="LysM" evidence="3">
    <location>
        <begin position="221"/>
        <end position="270"/>
    </location>
</feature>
<dbReference type="InterPro" id="IPR011990">
    <property type="entry name" value="TPR-like_helical_dom_sf"/>
</dbReference>